<organism evidence="2 3">
    <name type="scientific">Aspergillus neoniger (strain CBS 115656)</name>
    <dbReference type="NCBI Taxonomy" id="1448310"/>
    <lineage>
        <taxon>Eukaryota</taxon>
        <taxon>Fungi</taxon>
        <taxon>Dikarya</taxon>
        <taxon>Ascomycota</taxon>
        <taxon>Pezizomycotina</taxon>
        <taxon>Eurotiomycetes</taxon>
        <taxon>Eurotiomycetidae</taxon>
        <taxon>Eurotiales</taxon>
        <taxon>Aspergillaceae</taxon>
        <taxon>Aspergillus</taxon>
        <taxon>Aspergillus subgen. Circumdati</taxon>
    </lineage>
</organism>
<evidence type="ECO:0000313" key="2">
    <source>
        <dbReference type="EMBL" id="PYH37344.1"/>
    </source>
</evidence>
<name>A0A318YSP1_ASPNB</name>
<feature type="signal peptide" evidence="1">
    <location>
        <begin position="1"/>
        <end position="22"/>
    </location>
</feature>
<reference evidence="2" key="1">
    <citation type="submission" date="2016-12" db="EMBL/GenBank/DDBJ databases">
        <title>The genomes of Aspergillus section Nigri reveals drivers in fungal speciation.</title>
        <authorList>
            <consortium name="DOE Joint Genome Institute"/>
            <person name="Vesth T.C."/>
            <person name="Nybo J."/>
            <person name="Theobald S."/>
            <person name="Brandl J."/>
            <person name="Frisvad J.C."/>
            <person name="Nielsen K.F."/>
            <person name="Lyhne E.K."/>
            <person name="Kogle M.E."/>
            <person name="Kuo A."/>
            <person name="Riley R."/>
            <person name="Clum A."/>
            <person name="Nolan M."/>
            <person name="Lipzen A."/>
            <person name="Salamov A."/>
            <person name="Henrissat B."/>
            <person name="Wiebenga A."/>
            <person name="De Vries R.P."/>
            <person name="Grigoriev I.V."/>
            <person name="Mortensen U.H."/>
            <person name="Andersen M.R."/>
            <person name="Baker S.E."/>
        </authorList>
    </citation>
    <scope>NUCLEOTIDE SEQUENCE [LARGE SCALE GENOMIC DNA]</scope>
    <source>
        <strain evidence="2">CBS 115656</strain>
    </source>
</reference>
<evidence type="ECO:0000256" key="1">
    <source>
        <dbReference type="SAM" id="SignalP"/>
    </source>
</evidence>
<protein>
    <submittedName>
        <fullName evidence="2">Uncharacterized protein</fullName>
    </submittedName>
</protein>
<proteinExistence type="predicted"/>
<dbReference type="AlphaFoldDB" id="A0A318YSP1"/>
<dbReference type="Proteomes" id="UP000247647">
    <property type="component" value="Unassembled WGS sequence"/>
</dbReference>
<accession>A0A318YSP1</accession>
<dbReference type="EMBL" id="KZ821450">
    <property type="protein sequence ID" value="PYH37344.1"/>
    <property type="molecule type" value="Genomic_DNA"/>
</dbReference>
<feature type="chain" id="PRO_5016396199" evidence="1">
    <location>
        <begin position="23"/>
        <end position="320"/>
    </location>
</feature>
<dbReference type="OrthoDB" id="5054768at2759"/>
<sequence length="320" mass="34516">MRGPGTMQAVLCSLAFMAGVAAEEDPDYDPSLNFRSNSVTFSILDFWVGSYYNGPTNVEFSPAPIMLAVNAFFTMWPNNFNFSRLPGPSWDGLQEDASLKFAMFSSDPNYQVDGKAVNNFNWTLNPTQGPPYSLSSTLTEYDPQGGGGSNLASCNGSDPMEWNLFPAPWTVNGNGLYLPDPVLDLQFDGKTANLSLNGYFIGYDTVKEGTMTSTDGMLVVGGIKVSFLGVLDAYHSDVLANNTATPTWLRTVGFQNNSLNVGYTSTASNVSRGKLVLATTVALTPNSRVRLCPGSWAPLLGLSSPAPQPLLMLYGHCMAW</sequence>
<keyword evidence="3" id="KW-1185">Reference proteome</keyword>
<gene>
    <name evidence="2" type="ORF">BO87DRAFT_394330</name>
</gene>
<dbReference type="GeneID" id="37127569"/>
<dbReference type="RefSeq" id="XP_025482822.1">
    <property type="nucleotide sequence ID" value="XM_025625113.1"/>
</dbReference>
<evidence type="ECO:0000313" key="3">
    <source>
        <dbReference type="Proteomes" id="UP000247647"/>
    </source>
</evidence>
<keyword evidence="1" id="KW-0732">Signal</keyword>